<dbReference type="AlphaFoldDB" id="A0A1I0E6Z4"/>
<feature type="transmembrane region" description="Helical" evidence="1">
    <location>
        <begin position="104"/>
        <end position="131"/>
    </location>
</feature>
<evidence type="ECO:0000256" key="1">
    <source>
        <dbReference type="SAM" id="Phobius"/>
    </source>
</evidence>
<dbReference type="Proteomes" id="UP000199308">
    <property type="component" value="Unassembled WGS sequence"/>
</dbReference>
<gene>
    <name evidence="2" type="ORF">SAMN05660429_01751</name>
</gene>
<accession>A0A1I0E6Z4</accession>
<reference evidence="2 3" key="1">
    <citation type="submission" date="2016-10" db="EMBL/GenBank/DDBJ databases">
        <authorList>
            <person name="de Groot N.N."/>
        </authorList>
    </citation>
    <scope>NUCLEOTIDE SEQUENCE [LARGE SCALE GENOMIC DNA]</scope>
    <source>
        <strain evidence="2 3">DSM 19706</strain>
    </source>
</reference>
<proteinExistence type="predicted"/>
<dbReference type="EMBL" id="FOHK01000007">
    <property type="protein sequence ID" value="SET40826.1"/>
    <property type="molecule type" value="Genomic_DNA"/>
</dbReference>
<feature type="transmembrane region" description="Helical" evidence="1">
    <location>
        <begin position="48"/>
        <end position="66"/>
    </location>
</feature>
<evidence type="ECO:0000313" key="3">
    <source>
        <dbReference type="Proteomes" id="UP000199308"/>
    </source>
</evidence>
<keyword evidence="1" id="KW-0812">Transmembrane</keyword>
<dbReference type="OrthoDB" id="6402714at2"/>
<name>A0A1I0E6Z4_THASX</name>
<keyword evidence="3" id="KW-1185">Reference proteome</keyword>
<protein>
    <submittedName>
        <fullName evidence="2">Uncharacterized protein</fullName>
    </submittedName>
</protein>
<organism evidence="2 3">
    <name type="scientific">Thalassotalea agarivorans</name>
    <name type="common">Thalassomonas agarivorans</name>
    <dbReference type="NCBI Taxonomy" id="349064"/>
    <lineage>
        <taxon>Bacteria</taxon>
        <taxon>Pseudomonadati</taxon>
        <taxon>Pseudomonadota</taxon>
        <taxon>Gammaproteobacteria</taxon>
        <taxon>Alteromonadales</taxon>
        <taxon>Colwelliaceae</taxon>
        <taxon>Thalassotalea</taxon>
    </lineage>
</organism>
<keyword evidence="1" id="KW-1133">Transmembrane helix</keyword>
<keyword evidence="1" id="KW-0472">Membrane</keyword>
<sequence length="132" mass="14458">MEFLPKLFAKKFSPYTSYAHIKLFGLLFCVAIASSIAGSKSQFLGELVFFNGMAIVSIVLAGFASAHHYREKSEQNASTPLLEKVISSSLFDAVSKPFAKVAKLFFIITFHGFLLFSVIAFVMPTAIHLVAS</sequence>
<dbReference type="RefSeq" id="WP_093329324.1">
    <property type="nucleotide sequence ID" value="NZ_AP027363.1"/>
</dbReference>
<evidence type="ECO:0000313" key="2">
    <source>
        <dbReference type="EMBL" id="SET40826.1"/>
    </source>
</evidence>